<protein>
    <submittedName>
        <fullName evidence="1">Uncharacterized protein</fullName>
    </submittedName>
</protein>
<dbReference type="EMBL" id="QPII01000015">
    <property type="protein sequence ID" value="RCV87496.1"/>
    <property type="molecule type" value="Genomic_DNA"/>
</dbReference>
<keyword evidence="2" id="KW-1185">Reference proteome</keyword>
<proteinExistence type="predicted"/>
<dbReference type="Proteomes" id="UP000252405">
    <property type="component" value="Unassembled WGS sequence"/>
</dbReference>
<organism evidence="1 2">
    <name type="scientific">Billgrantia montanilacus</name>
    <dbReference type="NCBI Taxonomy" id="2282305"/>
    <lineage>
        <taxon>Bacteria</taxon>
        <taxon>Pseudomonadati</taxon>
        <taxon>Pseudomonadota</taxon>
        <taxon>Gammaproteobacteria</taxon>
        <taxon>Oceanospirillales</taxon>
        <taxon>Halomonadaceae</taxon>
        <taxon>Billgrantia</taxon>
    </lineage>
</organism>
<sequence>MSYSIDTTSHIDADRNRNLLQGSFLFTQQVPGLTKEQRIQLMHDAKERIRRRDAEPAAWFVGPTRAKWVEARMDLGEFKGKSDEELGRALTGQEAA</sequence>
<dbReference type="RefSeq" id="WP_114480205.1">
    <property type="nucleotide sequence ID" value="NZ_QPII01000015.1"/>
</dbReference>
<dbReference type="OrthoDB" id="9847967at2"/>
<name>A0A368TT46_9GAMM</name>
<accession>A0A368TT46</accession>
<comment type="caution">
    <text evidence="1">The sequence shown here is derived from an EMBL/GenBank/DDBJ whole genome shotgun (WGS) entry which is preliminary data.</text>
</comment>
<dbReference type="AlphaFoldDB" id="A0A368TT46"/>
<evidence type="ECO:0000313" key="2">
    <source>
        <dbReference type="Proteomes" id="UP000252405"/>
    </source>
</evidence>
<gene>
    <name evidence="1" type="ORF">DU505_17135</name>
</gene>
<evidence type="ECO:0000313" key="1">
    <source>
        <dbReference type="EMBL" id="RCV87496.1"/>
    </source>
</evidence>
<reference evidence="1 2" key="1">
    <citation type="submission" date="2018-07" db="EMBL/GenBank/DDBJ databases">
        <title>Halomonas montanilacus sp. nov., isolated from Lake Pengyan on Tibetan Plateau.</title>
        <authorList>
            <person name="Lu H."/>
            <person name="Xing P."/>
            <person name="Wu Q."/>
        </authorList>
    </citation>
    <scope>NUCLEOTIDE SEQUENCE [LARGE SCALE GENOMIC DNA]</scope>
    <source>
        <strain evidence="1 2">PYC7W</strain>
    </source>
</reference>